<evidence type="ECO:0000256" key="7">
    <source>
        <dbReference type="ARBA" id="ARBA00023304"/>
    </source>
</evidence>
<dbReference type="InterPro" id="IPR005786">
    <property type="entry name" value="B_amino_transII"/>
</dbReference>
<reference evidence="11" key="2">
    <citation type="journal article" date="2023" name="IMA Fungus">
        <title>Comparative genomic study of the Penicillium genus elucidates a diverse pangenome and 15 lateral gene transfer events.</title>
        <authorList>
            <person name="Petersen C."/>
            <person name="Sorensen T."/>
            <person name="Nielsen M.R."/>
            <person name="Sondergaard T.E."/>
            <person name="Sorensen J.L."/>
            <person name="Fitzpatrick D.A."/>
            <person name="Frisvad J.C."/>
            <person name="Nielsen K.L."/>
        </authorList>
    </citation>
    <scope>NUCLEOTIDE SEQUENCE</scope>
    <source>
        <strain evidence="11">IBT 26290</strain>
    </source>
</reference>
<dbReference type="Proteomes" id="UP001149163">
    <property type="component" value="Unassembled WGS sequence"/>
</dbReference>
<dbReference type="InterPro" id="IPR033939">
    <property type="entry name" value="BCAT_family"/>
</dbReference>
<comment type="similarity">
    <text evidence="2 8">Belongs to the class-IV pyridoxal-phosphate-dependent aminotransferase family.</text>
</comment>
<dbReference type="GO" id="GO:0004084">
    <property type="term" value="F:branched-chain-amino-acid transaminase activity"/>
    <property type="evidence" value="ECO:0007669"/>
    <property type="project" value="UniProtKB-EC"/>
</dbReference>
<evidence type="ECO:0000256" key="4">
    <source>
        <dbReference type="ARBA" id="ARBA00022605"/>
    </source>
</evidence>
<evidence type="ECO:0000256" key="10">
    <source>
        <dbReference type="RuleBase" id="RU004517"/>
    </source>
</evidence>
<dbReference type="OrthoDB" id="1732691at2759"/>
<comment type="cofactor">
    <cofactor evidence="1 9">
        <name>pyridoxal 5'-phosphate</name>
        <dbReference type="ChEBI" id="CHEBI:597326"/>
    </cofactor>
</comment>
<dbReference type="GeneID" id="81423266"/>
<dbReference type="FunFam" id="3.20.10.10:FF:000004">
    <property type="entry name" value="Branched-chain-amino-acid aminotransferase"/>
    <property type="match status" value="1"/>
</dbReference>
<accession>A0A9W9LTG2</accession>
<dbReference type="RefSeq" id="XP_056547696.1">
    <property type="nucleotide sequence ID" value="XM_056684090.1"/>
</dbReference>
<dbReference type="InterPro" id="IPR043131">
    <property type="entry name" value="BCAT-like_N"/>
</dbReference>
<dbReference type="PANTHER" id="PTHR11825:SF69">
    <property type="entry name" value="BRANCHED-CHAIN-AMINO-ACID AMINOTRANSFERASE"/>
    <property type="match status" value="1"/>
</dbReference>
<dbReference type="EC" id="2.6.1.42" evidence="10"/>
<dbReference type="GO" id="GO:0009099">
    <property type="term" value="P:L-valine biosynthetic process"/>
    <property type="evidence" value="ECO:0007669"/>
    <property type="project" value="TreeGrafter"/>
</dbReference>
<evidence type="ECO:0000256" key="9">
    <source>
        <dbReference type="RuleBase" id="RU004516"/>
    </source>
</evidence>
<gene>
    <name evidence="11" type="ORF">N7482_001965</name>
</gene>
<dbReference type="SUPFAM" id="SSF56752">
    <property type="entry name" value="D-aminoacid aminotransferase-like PLP-dependent enzymes"/>
    <property type="match status" value="1"/>
</dbReference>
<evidence type="ECO:0000256" key="2">
    <source>
        <dbReference type="ARBA" id="ARBA00009320"/>
    </source>
</evidence>
<dbReference type="CDD" id="cd01557">
    <property type="entry name" value="BCAT_beta_family"/>
    <property type="match status" value="1"/>
</dbReference>
<dbReference type="Gene3D" id="3.30.470.10">
    <property type="match status" value="1"/>
</dbReference>
<keyword evidence="5 10" id="KW-0808">Transferase</keyword>
<dbReference type="Pfam" id="PF01063">
    <property type="entry name" value="Aminotran_4"/>
    <property type="match status" value="1"/>
</dbReference>
<keyword evidence="3 10" id="KW-0032">Aminotransferase</keyword>
<proteinExistence type="inferred from homology"/>
<reference evidence="11" key="1">
    <citation type="submission" date="2022-11" db="EMBL/GenBank/DDBJ databases">
        <authorList>
            <person name="Petersen C."/>
        </authorList>
    </citation>
    <scope>NUCLEOTIDE SEQUENCE</scope>
    <source>
        <strain evidence="11">IBT 26290</strain>
    </source>
</reference>
<evidence type="ECO:0000256" key="8">
    <source>
        <dbReference type="RuleBase" id="RU004106"/>
    </source>
</evidence>
<dbReference type="InterPro" id="IPR036038">
    <property type="entry name" value="Aminotransferase-like"/>
</dbReference>
<dbReference type="PANTHER" id="PTHR11825">
    <property type="entry name" value="SUBGROUP IIII AMINOTRANSFERASE"/>
    <property type="match status" value="1"/>
</dbReference>
<evidence type="ECO:0000256" key="1">
    <source>
        <dbReference type="ARBA" id="ARBA00001933"/>
    </source>
</evidence>
<dbReference type="InterPro" id="IPR018300">
    <property type="entry name" value="Aminotrans_IV_CS"/>
</dbReference>
<comment type="catalytic activity">
    <reaction evidence="10">
        <text>L-isoleucine + 2-oxoglutarate = (S)-3-methyl-2-oxopentanoate + L-glutamate</text>
        <dbReference type="Rhea" id="RHEA:24801"/>
        <dbReference type="ChEBI" id="CHEBI:16810"/>
        <dbReference type="ChEBI" id="CHEBI:29985"/>
        <dbReference type="ChEBI" id="CHEBI:35146"/>
        <dbReference type="ChEBI" id="CHEBI:58045"/>
        <dbReference type="EC" id="2.6.1.42"/>
    </reaction>
</comment>
<dbReference type="PROSITE" id="PS00770">
    <property type="entry name" value="AA_TRANSFER_CLASS_4"/>
    <property type="match status" value="1"/>
</dbReference>
<evidence type="ECO:0000313" key="11">
    <source>
        <dbReference type="EMBL" id="KAJ5176088.1"/>
    </source>
</evidence>
<evidence type="ECO:0000313" key="12">
    <source>
        <dbReference type="Proteomes" id="UP001149163"/>
    </source>
</evidence>
<evidence type="ECO:0000256" key="5">
    <source>
        <dbReference type="ARBA" id="ARBA00022679"/>
    </source>
</evidence>
<comment type="catalytic activity">
    <reaction evidence="10">
        <text>L-valine + 2-oxoglutarate = 3-methyl-2-oxobutanoate + L-glutamate</text>
        <dbReference type="Rhea" id="RHEA:24813"/>
        <dbReference type="ChEBI" id="CHEBI:11851"/>
        <dbReference type="ChEBI" id="CHEBI:16810"/>
        <dbReference type="ChEBI" id="CHEBI:29985"/>
        <dbReference type="ChEBI" id="CHEBI:57762"/>
        <dbReference type="EC" id="2.6.1.42"/>
    </reaction>
</comment>
<dbReference type="Gene3D" id="3.20.10.10">
    <property type="entry name" value="D-amino Acid Aminotransferase, subunit A, domain 2"/>
    <property type="match status" value="1"/>
</dbReference>
<dbReference type="GO" id="GO:0009098">
    <property type="term" value="P:L-leucine biosynthetic process"/>
    <property type="evidence" value="ECO:0007669"/>
    <property type="project" value="TreeGrafter"/>
</dbReference>
<dbReference type="AlphaFoldDB" id="A0A9W9LTG2"/>
<sequence>MLKTSLKAPPVPILSAAFLPAIIGEWSAINQIISFTPPLSIAGRATIPDVSLFKKEGSVRLNVFNFKEIQKFPITHSQWVRFPPNVAELDGSNFNITRSTNLRDVPLPGSPEELSHSYCTDHMVTVRWTVGNGWETPEVKPYENLSIPPTASVLHYATECFEGMKVYRGYDGKLRLFRPDCNGERLNTSSQRSSLPGFKYDELKKLVAKLMQIDGPRWLPKERPGSFLYIRPTVIGNGPHLGVQVPKEALLFIIAVPWPDFTNMKKEGQPVSKGLKLFASNPDSIRAWPGGFGYAKLGANYGPSLQAHGKAQAMGFDQILWLFGEDRQVTEAGASNFFIIWHNADTGRLELVTAPLENQLILPGVTRRSVLELVRERLSEQSVGKLAPLQVSERTLTMAEIEKAAQEGRIVESFVSGTAYFITPVAMIRNNDNDISTLGKDGEPAGYAAQIKSWLEAIMFGKEEHEWGYVVEEEK</sequence>
<keyword evidence="12" id="KW-1185">Reference proteome</keyword>
<dbReference type="GO" id="GO:0005739">
    <property type="term" value="C:mitochondrion"/>
    <property type="evidence" value="ECO:0007669"/>
    <property type="project" value="TreeGrafter"/>
</dbReference>
<organism evidence="11 12">
    <name type="scientific">Penicillium canariense</name>
    <dbReference type="NCBI Taxonomy" id="189055"/>
    <lineage>
        <taxon>Eukaryota</taxon>
        <taxon>Fungi</taxon>
        <taxon>Dikarya</taxon>
        <taxon>Ascomycota</taxon>
        <taxon>Pezizomycotina</taxon>
        <taxon>Eurotiomycetes</taxon>
        <taxon>Eurotiomycetidae</taxon>
        <taxon>Eurotiales</taxon>
        <taxon>Aspergillaceae</taxon>
        <taxon>Penicillium</taxon>
    </lineage>
</organism>
<name>A0A9W9LTG2_9EURO</name>
<dbReference type="EMBL" id="JAPQKN010000001">
    <property type="protein sequence ID" value="KAJ5176088.1"/>
    <property type="molecule type" value="Genomic_DNA"/>
</dbReference>
<dbReference type="InterPro" id="IPR001544">
    <property type="entry name" value="Aminotrans_IV"/>
</dbReference>
<keyword evidence="6 9" id="KW-0663">Pyridoxal phosphate</keyword>
<evidence type="ECO:0000256" key="3">
    <source>
        <dbReference type="ARBA" id="ARBA00022576"/>
    </source>
</evidence>
<dbReference type="FunFam" id="3.30.470.10:FF:000012">
    <property type="entry name" value="Branched-chain-amino-acid aminotransferase"/>
    <property type="match status" value="1"/>
</dbReference>
<keyword evidence="4 10" id="KW-0028">Amino-acid biosynthesis</keyword>
<comment type="caution">
    <text evidence="11">The sequence shown here is derived from an EMBL/GenBank/DDBJ whole genome shotgun (WGS) entry which is preliminary data.</text>
</comment>
<dbReference type="InterPro" id="IPR043132">
    <property type="entry name" value="BCAT-like_C"/>
</dbReference>
<protein>
    <recommendedName>
        <fullName evidence="10">Branched-chain-amino-acid aminotransferase</fullName>
        <ecNumber evidence="10">2.6.1.42</ecNumber>
    </recommendedName>
</protein>
<keyword evidence="7 10" id="KW-0100">Branched-chain amino acid biosynthesis</keyword>
<comment type="catalytic activity">
    <reaction evidence="10">
        <text>L-leucine + 2-oxoglutarate = 4-methyl-2-oxopentanoate + L-glutamate</text>
        <dbReference type="Rhea" id="RHEA:18321"/>
        <dbReference type="ChEBI" id="CHEBI:16810"/>
        <dbReference type="ChEBI" id="CHEBI:17865"/>
        <dbReference type="ChEBI" id="CHEBI:29985"/>
        <dbReference type="ChEBI" id="CHEBI:57427"/>
        <dbReference type="EC" id="2.6.1.42"/>
    </reaction>
</comment>
<evidence type="ECO:0000256" key="6">
    <source>
        <dbReference type="ARBA" id="ARBA00022898"/>
    </source>
</evidence>